<feature type="region of interest" description="Disordered" evidence="1">
    <location>
        <begin position="213"/>
        <end position="461"/>
    </location>
</feature>
<feature type="compositionally biased region" description="Basic and acidic residues" evidence="1">
    <location>
        <begin position="356"/>
        <end position="380"/>
    </location>
</feature>
<dbReference type="RefSeq" id="WP_132007233.1">
    <property type="nucleotide sequence ID" value="NZ_JBHUNN010000001.1"/>
</dbReference>
<proteinExistence type="predicted"/>
<name>A0A4R2GS14_9HYPH</name>
<evidence type="ECO:0000313" key="2">
    <source>
        <dbReference type="EMBL" id="TCO12799.1"/>
    </source>
</evidence>
<feature type="compositionally biased region" description="Basic and acidic residues" evidence="1">
    <location>
        <begin position="28"/>
        <end position="39"/>
    </location>
</feature>
<keyword evidence="3" id="KW-1185">Reference proteome</keyword>
<accession>A0A4R2GS14</accession>
<reference evidence="2 3" key="1">
    <citation type="submission" date="2019-03" db="EMBL/GenBank/DDBJ databases">
        <title>Genomic Encyclopedia of Type Strains, Phase IV (KMG-IV): sequencing the most valuable type-strain genomes for metagenomic binning, comparative biology and taxonomic classification.</title>
        <authorList>
            <person name="Goeker M."/>
        </authorList>
    </citation>
    <scope>NUCLEOTIDE SEQUENCE [LARGE SCALE GENOMIC DNA]</scope>
    <source>
        <strain evidence="2 3">DSM 22958</strain>
    </source>
</reference>
<sequence>MARETRPTPQTNPEDEQKAGDTSQSGKEAAEKSAERSGDMQDGYQLLKQHHEELRELCGKIAKSSQKNDVADDLETLSQVWRHHVALHAALFGAVRARPADDKPANGKDSVDGDDIIAAAIETDLVSILLAEEDDETAAARLKLATRLITDMTGREEKADSGLLARIRAAGVEPAALARRIDACLKAPPEGRADKPHLLCLNLDMEEKMARMRNMPERDDQGRFMSDDGPRGGDRDRSQAYRRRDDDDDRRYSARDRGHGGWFGDREGHSEASRRGWDERRDERGPGRAAGRHDDDDRRYSARGRDDDDDRRYSARDRGQGGWFGDPEGHAEASRRGWDHRRDDDDNGRGRGRAYSRYDDDDRRYSSRSRDDDYGRDRGHGGWFGDAEGHSEASRRGWDHRRDDDDEYRRGRSRSASRYDDDDRRYSARDRDDDRGRGHGGWFGDPEGHSEASRRGWDHRR</sequence>
<evidence type="ECO:0008006" key="4">
    <source>
        <dbReference type="Google" id="ProtNLM"/>
    </source>
</evidence>
<dbReference type="OrthoDB" id="7779265at2"/>
<comment type="caution">
    <text evidence="2">The sequence shown here is derived from an EMBL/GenBank/DDBJ whole genome shotgun (WGS) entry which is preliminary data.</text>
</comment>
<feature type="region of interest" description="Disordered" evidence="1">
    <location>
        <begin position="1"/>
        <end position="48"/>
    </location>
</feature>
<feature type="compositionally biased region" description="Basic and acidic residues" evidence="1">
    <location>
        <begin position="213"/>
        <end position="319"/>
    </location>
</feature>
<feature type="compositionally biased region" description="Basic and acidic residues" evidence="1">
    <location>
        <begin position="417"/>
        <end position="437"/>
    </location>
</feature>
<evidence type="ECO:0000313" key="3">
    <source>
        <dbReference type="Proteomes" id="UP000294881"/>
    </source>
</evidence>
<protein>
    <recommendedName>
        <fullName evidence="4">Hemerythrin HHE cation binding domain-containing protein</fullName>
    </recommendedName>
</protein>
<dbReference type="AlphaFoldDB" id="A0A4R2GS14"/>
<organism evidence="2 3">
    <name type="scientific">Camelimonas lactis</name>
    <dbReference type="NCBI Taxonomy" id="659006"/>
    <lineage>
        <taxon>Bacteria</taxon>
        <taxon>Pseudomonadati</taxon>
        <taxon>Pseudomonadota</taxon>
        <taxon>Alphaproteobacteria</taxon>
        <taxon>Hyphomicrobiales</taxon>
        <taxon>Chelatococcaceae</taxon>
        <taxon>Camelimonas</taxon>
    </lineage>
</organism>
<evidence type="ECO:0000256" key="1">
    <source>
        <dbReference type="SAM" id="MobiDB-lite"/>
    </source>
</evidence>
<dbReference type="Proteomes" id="UP000294881">
    <property type="component" value="Unassembled WGS sequence"/>
</dbReference>
<gene>
    <name evidence="2" type="ORF">EV666_108122</name>
</gene>
<dbReference type="EMBL" id="SLWL01000008">
    <property type="protein sequence ID" value="TCO12799.1"/>
    <property type="molecule type" value="Genomic_DNA"/>
</dbReference>
<feature type="compositionally biased region" description="Basic and acidic residues" evidence="1">
    <location>
        <begin position="387"/>
        <end position="410"/>
    </location>
</feature>
<feature type="compositionally biased region" description="Basic and acidic residues" evidence="1">
    <location>
        <begin position="446"/>
        <end position="461"/>
    </location>
</feature>
<feature type="compositionally biased region" description="Basic and acidic residues" evidence="1">
    <location>
        <begin position="327"/>
        <end position="349"/>
    </location>
</feature>